<dbReference type="Pfam" id="PF05065">
    <property type="entry name" value="Phage_capsid"/>
    <property type="match status" value="1"/>
</dbReference>
<dbReference type="InterPro" id="IPR054612">
    <property type="entry name" value="Phage_capsid-like_C"/>
</dbReference>
<dbReference type="SUPFAM" id="SSF56563">
    <property type="entry name" value="Major capsid protein gp5"/>
    <property type="match status" value="1"/>
</dbReference>
<accession>A0A6B9G2U7</accession>
<dbReference type="AlphaFoldDB" id="A0A6B9G2U7"/>
<feature type="domain" description="Phage capsid-like C-terminal" evidence="2">
    <location>
        <begin position="130"/>
        <end position="395"/>
    </location>
</feature>
<protein>
    <submittedName>
        <fullName evidence="3">Phage major capsid protein</fullName>
    </submittedName>
</protein>
<proteinExistence type="predicted"/>
<comment type="subcellular location">
    <subcellularLocation>
        <location evidence="1">Virion</location>
    </subcellularLocation>
</comment>
<evidence type="ECO:0000259" key="2">
    <source>
        <dbReference type="Pfam" id="PF05065"/>
    </source>
</evidence>
<dbReference type="Proteomes" id="UP000502005">
    <property type="component" value="Chromosome"/>
</dbReference>
<dbReference type="Gene3D" id="3.30.2320.10">
    <property type="entry name" value="hypothetical protein PF0899 domain"/>
    <property type="match status" value="1"/>
</dbReference>
<name>A0A6B9G2U7_PANCY</name>
<evidence type="ECO:0000313" key="4">
    <source>
        <dbReference type="Proteomes" id="UP000502005"/>
    </source>
</evidence>
<evidence type="ECO:0000313" key="3">
    <source>
        <dbReference type="EMBL" id="QGY29070.1"/>
    </source>
</evidence>
<dbReference type="RefSeq" id="WP_208714938.1">
    <property type="nucleotide sequence ID" value="NZ_CP024768.1"/>
</dbReference>
<gene>
    <name evidence="3" type="ORF">CUN67_09070</name>
</gene>
<evidence type="ECO:0000256" key="1">
    <source>
        <dbReference type="ARBA" id="ARBA00004328"/>
    </source>
</evidence>
<reference evidence="3 4" key="1">
    <citation type="submission" date="2017-11" db="EMBL/GenBank/DDBJ databases">
        <title>Genome sequence of Pantoea cypripedii NE1.</title>
        <authorList>
            <person name="Nascimento F.X."/>
        </authorList>
    </citation>
    <scope>NUCLEOTIDE SEQUENCE [LARGE SCALE GENOMIC DNA]</scope>
    <source>
        <strain evidence="3 4">NE1</strain>
    </source>
</reference>
<organism evidence="3 4">
    <name type="scientific">Pantoea cypripedii</name>
    <name type="common">Pectobacterium cypripedii</name>
    <name type="synonym">Erwinia cypripedii</name>
    <dbReference type="NCBI Taxonomy" id="55209"/>
    <lineage>
        <taxon>Bacteria</taxon>
        <taxon>Pseudomonadati</taxon>
        <taxon>Pseudomonadota</taxon>
        <taxon>Gammaproteobacteria</taxon>
        <taxon>Enterobacterales</taxon>
        <taxon>Erwiniaceae</taxon>
        <taxon>Pantoea</taxon>
    </lineage>
</organism>
<dbReference type="NCBIfam" id="TIGR01554">
    <property type="entry name" value="major_cap_HK97"/>
    <property type="match status" value="1"/>
</dbReference>
<dbReference type="InterPro" id="IPR024455">
    <property type="entry name" value="Phage_capsid"/>
</dbReference>
<dbReference type="Gene3D" id="3.30.2400.10">
    <property type="entry name" value="Major capsid protein gp5"/>
    <property type="match status" value="1"/>
</dbReference>
<sequence length="402" mass="43710">MSEVNELLTKVSAKLDKVSAEFSEKAEKALNEAKASGQLSTDTKAAVDKIATEHNVLNEALKSLKASVGDLEQHVASMPLNAAKDVVQTVGQQLVSAEAMKDIRSSMEGGKRISVPVKAALTTVDVPGQIVPPTRLPGIDQTPKQRLFIRDLIAPGRTQSNTIYYVKQTGFTNNASVVPENTTKPYSEIAFAEETTPVRTIAHMFKASKQILDDFAQLQSTVEAEMNYGLKYVEEQEILFGDGTGAHLKGIIPQATAFNPAFAVEKQSGIDVLRLAMLQAQLARFPASGHVLHFTDWARIELTKDELGRYILANPAQLTTPTLWGLPVVATEAAQFLGKFLTGAFNSGAQLFDREDANVVISTENADDFEKNMISIRCEERLALAVYRPEAFVWGDLVASGS</sequence>
<dbReference type="EMBL" id="CP024768">
    <property type="protein sequence ID" value="QGY29070.1"/>
    <property type="molecule type" value="Genomic_DNA"/>
</dbReference>